<dbReference type="Proteomes" id="UP000784294">
    <property type="component" value="Unassembled WGS sequence"/>
</dbReference>
<feature type="region of interest" description="Disordered" evidence="1">
    <location>
        <begin position="223"/>
        <end position="252"/>
    </location>
</feature>
<gene>
    <name evidence="2" type="ORF">PXEA_LOCUS8416</name>
</gene>
<feature type="region of interest" description="Disordered" evidence="1">
    <location>
        <begin position="71"/>
        <end position="132"/>
    </location>
</feature>
<reference evidence="2" key="1">
    <citation type="submission" date="2018-11" db="EMBL/GenBank/DDBJ databases">
        <authorList>
            <consortium name="Pathogen Informatics"/>
        </authorList>
    </citation>
    <scope>NUCLEOTIDE SEQUENCE</scope>
</reference>
<dbReference type="EMBL" id="CAAALY010022994">
    <property type="protein sequence ID" value="VEL14976.1"/>
    <property type="molecule type" value="Genomic_DNA"/>
</dbReference>
<name>A0A3S5A932_9PLAT</name>
<feature type="compositionally biased region" description="Pro residues" evidence="1">
    <location>
        <begin position="71"/>
        <end position="83"/>
    </location>
</feature>
<evidence type="ECO:0000313" key="2">
    <source>
        <dbReference type="EMBL" id="VEL14976.1"/>
    </source>
</evidence>
<comment type="caution">
    <text evidence="2">The sequence shown here is derived from an EMBL/GenBank/DDBJ whole genome shotgun (WGS) entry which is preliminary data.</text>
</comment>
<accession>A0A3S5A932</accession>
<evidence type="ECO:0000313" key="3">
    <source>
        <dbReference type="Proteomes" id="UP000784294"/>
    </source>
</evidence>
<feature type="compositionally biased region" description="Low complexity" evidence="1">
    <location>
        <begin position="104"/>
        <end position="116"/>
    </location>
</feature>
<evidence type="ECO:0000256" key="1">
    <source>
        <dbReference type="SAM" id="MobiDB-lite"/>
    </source>
</evidence>
<proteinExistence type="predicted"/>
<sequence>MRVGVLRCSLSTCHFVRGSCVSLMMLFFCSSPRPTPKPLQLIRHDSSPLATVARREPRFLLPGQLGLPCPLGPPKLPEPPAPLLPRVSSPRRRGSVAVKRPPIGRSGARARQTQAGRRPESSPAPIGQLADQMPLLRVPPVRQAQPPQKDDRDWLAQACQFFVYQPRLPSPDVGLLRHRAVWEAVASGAPGRLIRLPLPTDPDPGLDLGPGPGRGFLSGDEVDVSRGRPRARSLSSHADTVLSDGVSPAASSPLAASKSTISRPIHEAEVNCQAADLVAGRPGTPVCPCPVGQAAPTLEQATMAVEQREIGIQFDAIDGVQLKPTLFGGFRISEGVFIRGGLQFPPRLRLITSSSGVDMSSLYAEPPEFEFKYRQGC</sequence>
<protein>
    <submittedName>
        <fullName evidence="2">Uncharacterized protein</fullName>
    </submittedName>
</protein>
<dbReference type="AlphaFoldDB" id="A0A3S5A932"/>
<keyword evidence="3" id="KW-1185">Reference proteome</keyword>
<organism evidence="2 3">
    <name type="scientific">Protopolystoma xenopodis</name>
    <dbReference type="NCBI Taxonomy" id="117903"/>
    <lineage>
        <taxon>Eukaryota</taxon>
        <taxon>Metazoa</taxon>
        <taxon>Spiralia</taxon>
        <taxon>Lophotrochozoa</taxon>
        <taxon>Platyhelminthes</taxon>
        <taxon>Monogenea</taxon>
        <taxon>Polyopisthocotylea</taxon>
        <taxon>Polystomatidea</taxon>
        <taxon>Polystomatidae</taxon>
        <taxon>Protopolystoma</taxon>
    </lineage>
</organism>